<organism evidence="2 3">
    <name type="scientific">Adhaeretor mobilis</name>
    <dbReference type="NCBI Taxonomy" id="1930276"/>
    <lineage>
        <taxon>Bacteria</taxon>
        <taxon>Pseudomonadati</taxon>
        <taxon>Planctomycetota</taxon>
        <taxon>Planctomycetia</taxon>
        <taxon>Pirellulales</taxon>
        <taxon>Lacipirellulaceae</taxon>
        <taxon>Adhaeretor</taxon>
    </lineage>
</organism>
<protein>
    <submittedName>
        <fullName evidence="2">Lon protease 2</fullName>
        <ecNumber evidence="2">3.4.21.53</ecNumber>
    </submittedName>
</protein>
<dbReference type="GO" id="GO:0006508">
    <property type="term" value="P:proteolysis"/>
    <property type="evidence" value="ECO:0007669"/>
    <property type="project" value="UniProtKB-KW"/>
</dbReference>
<dbReference type="InterPro" id="IPR046336">
    <property type="entry name" value="Lon_prtase_N_sf"/>
</dbReference>
<dbReference type="AlphaFoldDB" id="A0A517MUL0"/>
<evidence type="ECO:0000259" key="1">
    <source>
        <dbReference type="PROSITE" id="PS51787"/>
    </source>
</evidence>
<proteinExistence type="predicted"/>
<dbReference type="RefSeq" id="WP_145059744.1">
    <property type="nucleotide sequence ID" value="NZ_CP036263.1"/>
</dbReference>
<dbReference type="SUPFAM" id="SSF88697">
    <property type="entry name" value="PUA domain-like"/>
    <property type="match status" value="1"/>
</dbReference>
<gene>
    <name evidence="2" type="primary">lon2</name>
    <name evidence="2" type="ORF">HG15A2_18410</name>
</gene>
<dbReference type="Proteomes" id="UP000319852">
    <property type="component" value="Chromosome"/>
</dbReference>
<dbReference type="GO" id="GO:0004252">
    <property type="term" value="F:serine-type endopeptidase activity"/>
    <property type="evidence" value="ECO:0007669"/>
    <property type="project" value="UniProtKB-EC"/>
</dbReference>
<dbReference type="InterPro" id="IPR003111">
    <property type="entry name" value="Lon_prtase_N"/>
</dbReference>
<dbReference type="OrthoDB" id="9806457at2"/>
<sequence>MLPWNAQDLSFDENRFRGIVRLFPLPDLVMFPHVVQPLHIFEQRYRDLLHQALDSDGLIAMSVLDPHLLRDEEKRPKLAPYACLGKVVTHQRLEDGRYNLMLLGQRRIRIVEELPQRSAFREARVEVLEDCQPTLSEIQSAALQAKLTEAFREALPAGSLASGSAASEPISELLAEEIPLGVLTDLVSFALDLPCDLKLAMLSESNIEVRAKQLLAELTGCGQFEPSTESIADSSTQLDQADFFKKACQDVAAVRLANGFPPPFSSN</sequence>
<dbReference type="Gene3D" id="2.30.130.40">
    <property type="entry name" value="LON domain-like"/>
    <property type="match status" value="1"/>
</dbReference>
<name>A0A517MUL0_9BACT</name>
<evidence type="ECO:0000313" key="3">
    <source>
        <dbReference type="Proteomes" id="UP000319852"/>
    </source>
</evidence>
<dbReference type="SMART" id="SM00464">
    <property type="entry name" value="LON"/>
    <property type="match status" value="1"/>
</dbReference>
<dbReference type="PANTHER" id="PTHR46732:SF8">
    <property type="entry name" value="ATP-DEPENDENT PROTEASE LA (LON) DOMAIN PROTEIN"/>
    <property type="match status" value="1"/>
</dbReference>
<keyword evidence="3" id="KW-1185">Reference proteome</keyword>
<feature type="domain" description="Lon N-terminal" evidence="1">
    <location>
        <begin position="20"/>
        <end position="222"/>
    </location>
</feature>
<reference evidence="2 3" key="1">
    <citation type="submission" date="2019-02" db="EMBL/GenBank/DDBJ databases">
        <title>Deep-cultivation of Planctomycetes and their phenomic and genomic characterization uncovers novel biology.</title>
        <authorList>
            <person name="Wiegand S."/>
            <person name="Jogler M."/>
            <person name="Boedeker C."/>
            <person name="Pinto D."/>
            <person name="Vollmers J."/>
            <person name="Rivas-Marin E."/>
            <person name="Kohn T."/>
            <person name="Peeters S.H."/>
            <person name="Heuer A."/>
            <person name="Rast P."/>
            <person name="Oberbeckmann S."/>
            <person name="Bunk B."/>
            <person name="Jeske O."/>
            <person name="Meyerdierks A."/>
            <person name="Storesund J.E."/>
            <person name="Kallscheuer N."/>
            <person name="Luecker S."/>
            <person name="Lage O.M."/>
            <person name="Pohl T."/>
            <person name="Merkel B.J."/>
            <person name="Hornburger P."/>
            <person name="Mueller R.-W."/>
            <person name="Bruemmer F."/>
            <person name="Labrenz M."/>
            <person name="Spormann A.M."/>
            <person name="Op den Camp H."/>
            <person name="Overmann J."/>
            <person name="Amann R."/>
            <person name="Jetten M.S.M."/>
            <person name="Mascher T."/>
            <person name="Medema M.H."/>
            <person name="Devos D.P."/>
            <person name="Kaster A.-K."/>
            <person name="Ovreas L."/>
            <person name="Rohde M."/>
            <person name="Galperin M.Y."/>
            <person name="Jogler C."/>
        </authorList>
    </citation>
    <scope>NUCLEOTIDE SEQUENCE [LARGE SCALE GENOMIC DNA]</scope>
    <source>
        <strain evidence="2 3">HG15A2</strain>
    </source>
</reference>
<keyword evidence="2" id="KW-0645">Protease</keyword>
<keyword evidence="2" id="KW-0378">Hydrolase</keyword>
<dbReference type="EMBL" id="CP036263">
    <property type="protein sequence ID" value="QDS98560.1"/>
    <property type="molecule type" value="Genomic_DNA"/>
</dbReference>
<evidence type="ECO:0000313" key="2">
    <source>
        <dbReference type="EMBL" id="QDS98560.1"/>
    </source>
</evidence>
<dbReference type="InterPro" id="IPR015947">
    <property type="entry name" value="PUA-like_sf"/>
</dbReference>
<dbReference type="EC" id="3.4.21.53" evidence="2"/>
<dbReference type="PANTHER" id="PTHR46732">
    <property type="entry name" value="ATP-DEPENDENT PROTEASE LA (LON) DOMAIN PROTEIN"/>
    <property type="match status" value="1"/>
</dbReference>
<dbReference type="Pfam" id="PF02190">
    <property type="entry name" value="LON_substr_bdg"/>
    <property type="match status" value="1"/>
</dbReference>
<dbReference type="KEGG" id="amob:HG15A2_18410"/>
<dbReference type="PROSITE" id="PS51787">
    <property type="entry name" value="LON_N"/>
    <property type="match status" value="1"/>
</dbReference>
<accession>A0A517MUL0</accession>